<gene>
    <name evidence="1" type="ORF">PAT3040_01528</name>
</gene>
<comment type="caution">
    <text evidence="1">The sequence shown here is derived from an EMBL/GenBank/DDBJ whole genome shotgun (WGS) entry which is preliminary data.</text>
</comment>
<dbReference type="Proteomes" id="UP000245202">
    <property type="component" value="Unassembled WGS sequence"/>
</dbReference>
<keyword evidence="2" id="KW-1185">Reference proteome</keyword>
<sequence>MTEASKSYIKLRKLLPVAALAAALASVGIYLWTHSASSNEERTEQVREAVIPEGIKPAVSTKGELPNEADFVQVAESETLVLLADKNTGHFKVRDRRDGHELRSYPNPEDWPRETISGTWRSHLLSPIMLETATSERKTEVKVGSLLSLNGGIMSWKQLEDGFAVTYAMPSIQMAIPVEVRIKNDYVETKVIDSEIVEGKESLINLKVYPFLGAMQPSGQEEEYMLLPDGSGAVYRIKENISNDRSVYREPIYGTDYAFNSVYTNRRPITMPIYGIKSGSGGFLAVADEGEEYGYMFASPAGVYSQYAWATVEHNYRLQYFQPTTYDKTAGFITFSKVKFGGDRKIRYYVLPESASDYSGMAAKYREHLMKENGLKPLEARESELPLYLDLIGGDSEKGFLSNRFIPGTTTDEAKSIIDRLHAQGVPRLIVTYQGWQTGGASRLGFGAKVDKRLGGNDGMRSFAEHAKSKGDTVILETDFTLNTDGDDFDPKRQAMQDQAGSIMKFPRRQSNDEVAIVSPKVTLNKMEDALKRFASLGIDGLHLTGTGYMLYSDYNRRSLTSREEAASLQSELLNAVQSKLSSVTVAGGNAYSLQSTNAVRQLAGDYSYDLFFDEAVPFAQMSLHGLVPYTMNWGNARDEYRKDFLRSIEYGAAPTFGVMKAETEKMKRAYTIWHYSLNYDDWEAAIIEEYKRFNEALGDVQGQFMTQNRTIAPKVKESVYSGGKKIIVNYNDTDVTVLGIKIPAQDFVVVKGGEAE</sequence>
<protein>
    <submittedName>
        <fullName evidence="1">Uncharacterized protein</fullName>
    </submittedName>
</protein>
<name>A0A2R5EK36_9BACL</name>
<organism evidence="1 2">
    <name type="scientific">Paenibacillus agaridevorans</name>
    <dbReference type="NCBI Taxonomy" id="171404"/>
    <lineage>
        <taxon>Bacteria</taxon>
        <taxon>Bacillati</taxon>
        <taxon>Bacillota</taxon>
        <taxon>Bacilli</taxon>
        <taxon>Bacillales</taxon>
        <taxon>Paenibacillaceae</taxon>
        <taxon>Paenibacillus</taxon>
    </lineage>
</organism>
<reference evidence="1 2" key="1">
    <citation type="submission" date="2017-08" db="EMBL/GenBank/DDBJ databases">
        <title>Substantial Increase in Enzyme Production by Combined Drug-Resistance Mutations in Paenibacillus agaridevorans.</title>
        <authorList>
            <person name="Tanaka Y."/>
            <person name="Funane K."/>
            <person name="Hosaka T."/>
            <person name="Shiwa Y."/>
            <person name="Fujita N."/>
            <person name="Miyazaki T."/>
            <person name="Yoshikawa H."/>
            <person name="Murakami K."/>
            <person name="Kasahara K."/>
            <person name="Inaoka T."/>
            <person name="Hiraga Y."/>
            <person name="Ochi K."/>
        </authorList>
    </citation>
    <scope>NUCLEOTIDE SEQUENCE [LARGE SCALE GENOMIC DNA]</scope>
    <source>
        <strain evidence="1 2">T-3040</strain>
    </source>
</reference>
<evidence type="ECO:0000313" key="2">
    <source>
        <dbReference type="Proteomes" id="UP000245202"/>
    </source>
</evidence>
<evidence type="ECO:0000313" key="1">
    <source>
        <dbReference type="EMBL" id="GBG06982.1"/>
    </source>
</evidence>
<accession>A0A2R5EK36</accession>
<dbReference type="EMBL" id="BDQX01000069">
    <property type="protein sequence ID" value="GBG06982.1"/>
    <property type="molecule type" value="Genomic_DNA"/>
</dbReference>
<dbReference type="InterPro" id="IPR043751">
    <property type="entry name" value="DUF5696"/>
</dbReference>
<proteinExistence type="predicted"/>
<dbReference type="AlphaFoldDB" id="A0A2R5EK36"/>
<dbReference type="RefSeq" id="WP_108992125.1">
    <property type="nucleotide sequence ID" value="NZ_BDQX01000069.1"/>
</dbReference>
<dbReference type="Pfam" id="PF18952">
    <property type="entry name" value="DUF5696"/>
    <property type="match status" value="1"/>
</dbReference>